<dbReference type="GO" id="GO:0045901">
    <property type="term" value="P:positive regulation of translational elongation"/>
    <property type="evidence" value="ECO:0007669"/>
    <property type="project" value="InterPro"/>
</dbReference>
<comment type="caution">
    <text evidence="4">The sequence shown here is derived from an EMBL/GenBank/DDBJ whole genome shotgun (WGS) entry which is preliminary data.</text>
</comment>
<dbReference type="InterPro" id="IPR014722">
    <property type="entry name" value="Rib_uL2_dom2"/>
</dbReference>
<feature type="region of interest" description="Disordered" evidence="2">
    <location>
        <begin position="1"/>
        <end position="23"/>
    </location>
</feature>
<dbReference type="InterPro" id="IPR048670">
    <property type="entry name" value="IF5A-like_N"/>
</dbReference>
<dbReference type="InterPro" id="IPR001884">
    <property type="entry name" value="IF5A-like"/>
</dbReference>
<feature type="compositionally biased region" description="Basic and acidic residues" evidence="2">
    <location>
        <begin position="1"/>
        <end position="14"/>
    </location>
</feature>
<dbReference type="GO" id="GO:0003746">
    <property type="term" value="F:translation elongation factor activity"/>
    <property type="evidence" value="ECO:0007669"/>
    <property type="project" value="InterPro"/>
</dbReference>
<evidence type="ECO:0000256" key="1">
    <source>
        <dbReference type="ARBA" id="ARBA00045610"/>
    </source>
</evidence>
<evidence type="ECO:0000256" key="2">
    <source>
        <dbReference type="SAM" id="MobiDB-lite"/>
    </source>
</evidence>
<proteinExistence type="predicted"/>
<protein>
    <recommendedName>
        <fullName evidence="3">Translation initiation factor 5A-like N-terminal domain-containing protein</fullName>
    </recommendedName>
</protein>
<dbReference type="SUPFAM" id="SSF50104">
    <property type="entry name" value="Translation proteins SH3-like domain"/>
    <property type="match status" value="1"/>
</dbReference>
<comment type="function">
    <text evidence="1">Translation factor that promotes translation elongation and termination, particularly upon ribosome stalling at specific amino acid sequence contexts. Binds between the exit (E) and peptidyl (P) site of the ribosome and promotes rescue of stalled ribosome: specifically required for efficient translation of polyproline-containing peptides as well as other motifs that stall the ribosome. Acts as a ribosome quality control (RQC) cofactor by joining the RQC complex to facilitate peptidyl transfer during CAT tailing step.</text>
</comment>
<reference evidence="4" key="1">
    <citation type="submission" date="2019-10" db="EMBL/GenBank/DDBJ databases">
        <authorList>
            <person name="Zhang R."/>
            <person name="Pan Y."/>
            <person name="Wang J."/>
            <person name="Ma R."/>
            <person name="Yu S."/>
        </authorList>
    </citation>
    <scope>NUCLEOTIDE SEQUENCE</scope>
    <source>
        <strain evidence="4">LA-IB0</strain>
        <tissue evidence="4">Leaf</tissue>
    </source>
</reference>
<dbReference type="Proteomes" id="UP000826271">
    <property type="component" value="Unassembled WGS sequence"/>
</dbReference>
<organism evidence="4 5">
    <name type="scientific">Buddleja alternifolia</name>
    <dbReference type="NCBI Taxonomy" id="168488"/>
    <lineage>
        <taxon>Eukaryota</taxon>
        <taxon>Viridiplantae</taxon>
        <taxon>Streptophyta</taxon>
        <taxon>Embryophyta</taxon>
        <taxon>Tracheophyta</taxon>
        <taxon>Spermatophyta</taxon>
        <taxon>Magnoliopsida</taxon>
        <taxon>eudicotyledons</taxon>
        <taxon>Gunneridae</taxon>
        <taxon>Pentapetalae</taxon>
        <taxon>asterids</taxon>
        <taxon>lamiids</taxon>
        <taxon>Lamiales</taxon>
        <taxon>Scrophulariaceae</taxon>
        <taxon>Buddlejeae</taxon>
        <taxon>Buddleja</taxon>
    </lineage>
</organism>
<evidence type="ECO:0000313" key="4">
    <source>
        <dbReference type="EMBL" id="KAG8372578.1"/>
    </source>
</evidence>
<dbReference type="GO" id="GO:0003723">
    <property type="term" value="F:RNA binding"/>
    <property type="evidence" value="ECO:0007669"/>
    <property type="project" value="InterPro"/>
</dbReference>
<accession>A0AAV6X090</accession>
<dbReference type="PANTHER" id="PTHR11673">
    <property type="entry name" value="TRANSLATION INITIATION FACTOR 5A FAMILY MEMBER"/>
    <property type="match status" value="1"/>
</dbReference>
<dbReference type="GO" id="GO:0043022">
    <property type="term" value="F:ribosome binding"/>
    <property type="evidence" value="ECO:0007669"/>
    <property type="project" value="InterPro"/>
</dbReference>
<evidence type="ECO:0000259" key="3">
    <source>
        <dbReference type="Pfam" id="PF21485"/>
    </source>
</evidence>
<dbReference type="Pfam" id="PF21485">
    <property type="entry name" value="IF5A-like_N"/>
    <property type="match status" value="1"/>
</dbReference>
<gene>
    <name evidence="4" type="ORF">BUALT_Bualt12G0080600</name>
</gene>
<feature type="domain" description="Translation initiation factor 5A-like N-terminal" evidence="3">
    <location>
        <begin position="17"/>
        <end position="46"/>
    </location>
</feature>
<dbReference type="InterPro" id="IPR012340">
    <property type="entry name" value="NA-bd_OB-fold"/>
</dbReference>
<name>A0AAV6X090_9LAMI</name>
<feature type="compositionally biased region" description="Low complexity" evidence="2">
    <location>
        <begin position="76"/>
        <end position="94"/>
    </location>
</feature>
<dbReference type="SUPFAM" id="SSF50249">
    <property type="entry name" value="Nucleic acid-binding proteins"/>
    <property type="match status" value="1"/>
</dbReference>
<dbReference type="EMBL" id="WHWC01000012">
    <property type="protein sequence ID" value="KAG8372578.1"/>
    <property type="molecule type" value="Genomic_DNA"/>
</dbReference>
<keyword evidence="5" id="KW-1185">Reference proteome</keyword>
<dbReference type="InterPro" id="IPR008991">
    <property type="entry name" value="Translation_prot_SH3-like_sf"/>
</dbReference>
<sequence length="118" mass="12834">MSDEEHQFESKVDARASMTYPQQAGTIRKNGHIVIKGRPCKVSLMTENGDTKDDLRLPTDENLLSEQVLYVLSTGTASTFSPSSTPSVHSSTPPGNRLLGPTPFGLPNQHDPPTTHYA</sequence>
<evidence type="ECO:0000313" key="5">
    <source>
        <dbReference type="Proteomes" id="UP000826271"/>
    </source>
</evidence>
<dbReference type="AlphaFoldDB" id="A0AAV6X090"/>
<dbReference type="Gene3D" id="2.30.30.30">
    <property type="match status" value="1"/>
</dbReference>
<feature type="region of interest" description="Disordered" evidence="2">
    <location>
        <begin position="76"/>
        <end position="118"/>
    </location>
</feature>